<organism evidence="3 4">
    <name type="scientific">Prauserella endophytica</name>
    <dbReference type="NCBI Taxonomy" id="1592324"/>
    <lineage>
        <taxon>Bacteria</taxon>
        <taxon>Bacillati</taxon>
        <taxon>Actinomycetota</taxon>
        <taxon>Actinomycetes</taxon>
        <taxon>Pseudonocardiales</taxon>
        <taxon>Pseudonocardiaceae</taxon>
        <taxon>Prauserella</taxon>
        <taxon>Prauserella coralliicola group</taxon>
    </lineage>
</organism>
<name>A0ABY2RW26_9PSEU</name>
<keyword evidence="2" id="KW-0812">Transmembrane</keyword>
<dbReference type="EMBL" id="SWMS01000028">
    <property type="protein sequence ID" value="TKG62028.1"/>
    <property type="molecule type" value="Genomic_DNA"/>
</dbReference>
<evidence type="ECO:0000256" key="1">
    <source>
        <dbReference type="SAM" id="MobiDB-lite"/>
    </source>
</evidence>
<comment type="caution">
    <text evidence="3">The sequence shown here is derived from an EMBL/GenBank/DDBJ whole genome shotgun (WGS) entry which is preliminary data.</text>
</comment>
<proteinExistence type="predicted"/>
<keyword evidence="2" id="KW-0472">Membrane</keyword>
<feature type="compositionally biased region" description="Basic and acidic residues" evidence="1">
    <location>
        <begin position="32"/>
        <end position="47"/>
    </location>
</feature>
<evidence type="ECO:0000313" key="3">
    <source>
        <dbReference type="EMBL" id="TKG62028.1"/>
    </source>
</evidence>
<sequence length="230" mass="25898">MPKGMPDSGGLPPRPDPESGRPFPPHAPGYTGDDKRPEDDRDRDIRLSRKPKPPPGMGPTLAWWRDSPKAGLSRAATALAMLVAGAAIVSLLNGIGLRLFEYWPTWLVIVAVSYLSSNPFNVDTVSAGADWVQWSRSRLRKTTYLKLYELTKIRTSYGGSDLYLDLYDSERGMSRTFAEWHRDRRIWDLVYNGIVHSVANGADIRPRDIGVLRLTNNPALRLRAQRREKT</sequence>
<evidence type="ECO:0000313" key="4">
    <source>
        <dbReference type="Proteomes" id="UP000309992"/>
    </source>
</evidence>
<keyword evidence="4" id="KW-1185">Reference proteome</keyword>
<accession>A0ABY2RW26</accession>
<feature type="transmembrane region" description="Helical" evidence="2">
    <location>
        <begin position="71"/>
        <end position="92"/>
    </location>
</feature>
<dbReference type="RefSeq" id="WP_137096913.1">
    <property type="nucleotide sequence ID" value="NZ_SWMS01000028.1"/>
</dbReference>
<keyword evidence="2" id="KW-1133">Transmembrane helix</keyword>
<evidence type="ECO:0000256" key="2">
    <source>
        <dbReference type="SAM" id="Phobius"/>
    </source>
</evidence>
<protein>
    <submittedName>
        <fullName evidence="3">Uncharacterized protein</fullName>
    </submittedName>
</protein>
<reference evidence="3 4" key="1">
    <citation type="journal article" date="2015" name="Antonie Van Leeuwenhoek">
        <title>Prauserella endophytica sp. nov., an endophytic actinobacterium isolated from Tamarix taklamakanensis.</title>
        <authorList>
            <person name="Liu J.M."/>
            <person name="Habden X."/>
            <person name="Guo L."/>
            <person name="Tuo L."/>
            <person name="Jiang Z.K."/>
            <person name="Liu S.W."/>
            <person name="Liu X.F."/>
            <person name="Chen L."/>
            <person name="Li R.F."/>
            <person name="Zhang Y.Q."/>
            <person name="Sun C.H."/>
        </authorList>
    </citation>
    <scope>NUCLEOTIDE SEQUENCE [LARGE SCALE GENOMIC DNA]</scope>
    <source>
        <strain evidence="3 4">CGMCC 4.7182</strain>
    </source>
</reference>
<dbReference type="Proteomes" id="UP000309992">
    <property type="component" value="Unassembled WGS sequence"/>
</dbReference>
<gene>
    <name evidence="3" type="ORF">FCN18_32655</name>
</gene>
<feature type="region of interest" description="Disordered" evidence="1">
    <location>
        <begin position="1"/>
        <end position="62"/>
    </location>
</feature>